<dbReference type="EMBL" id="MJAT01000035">
    <property type="protein sequence ID" value="OEH84873.1"/>
    <property type="molecule type" value="Genomic_DNA"/>
</dbReference>
<organism evidence="5 6">
    <name type="scientific">Desulfuribacillus stibiiarsenatis</name>
    <dbReference type="NCBI Taxonomy" id="1390249"/>
    <lineage>
        <taxon>Bacteria</taxon>
        <taxon>Bacillati</taxon>
        <taxon>Bacillota</taxon>
        <taxon>Desulfuribacillia</taxon>
        <taxon>Desulfuribacillales</taxon>
        <taxon>Desulfuribacillaceae</taxon>
        <taxon>Desulfuribacillus</taxon>
    </lineage>
</organism>
<reference evidence="5 6" key="1">
    <citation type="submission" date="2016-09" db="EMBL/GenBank/DDBJ databases">
        <title>Desulfuribacillus arsenicus sp. nov., an obligately anaerobic, dissimilatory arsenic- and antimonate-reducing bacterium isolated from anoxic sediments.</title>
        <authorList>
            <person name="Abin C.A."/>
            <person name="Hollibaugh J.T."/>
        </authorList>
    </citation>
    <scope>NUCLEOTIDE SEQUENCE [LARGE SCALE GENOMIC DNA]</scope>
    <source>
        <strain evidence="5 6">MLFW-2</strain>
    </source>
</reference>
<accession>A0A1E5L4A1</accession>
<proteinExistence type="predicted"/>
<dbReference type="SUPFAM" id="SSF52172">
    <property type="entry name" value="CheY-like"/>
    <property type="match status" value="1"/>
</dbReference>
<dbReference type="PANTHER" id="PTHR45339">
    <property type="entry name" value="HYBRID SIGNAL TRANSDUCTION HISTIDINE KINASE J"/>
    <property type="match status" value="1"/>
</dbReference>
<dbReference type="Gene3D" id="3.40.50.2300">
    <property type="match status" value="1"/>
</dbReference>
<gene>
    <name evidence="5" type="ORF">BHU72_06675</name>
</gene>
<dbReference type="PROSITE" id="PS50110">
    <property type="entry name" value="RESPONSE_REGULATORY"/>
    <property type="match status" value="1"/>
</dbReference>
<dbReference type="OrthoDB" id="9797769at2"/>
<evidence type="ECO:0000256" key="2">
    <source>
        <dbReference type="ARBA" id="ARBA00023012"/>
    </source>
</evidence>
<evidence type="ECO:0000313" key="6">
    <source>
        <dbReference type="Proteomes" id="UP000095255"/>
    </source>
</evidence>
<keyword evidence="1 3" id="KW-0597">Phosphoprotein</keyword>
<protein>
    <submittedName>
        <fullName evidence="5">Histidine kinase</fullName>
    </submittedName>
</protein>
<name>A0A1E5L4A1_9FIRM</name>
<dbReference type="InterPro" id="IPR011006">
    <property type="entry name" value="CheY-like_superfamily"/>
</dbReference>
<feature type="domain" description="Response regulatory" evidence="4">
    <location>
        <begin position="2"/>
        <end position="128"/>
    </location>
</feature>
<dbReference type="CDD" id="cd17546">
    <property type="entry name" value="REC_hyHK_CKI1_RcsC-like"/>
    <property type="match status" value="1"/>
</dbReference>
<dbReference type="AlphaFoldDB" id="A0A1E5L4A1"/>
<sequence length="137" mass="15475">MRILIAEDDMVSRKFLNKFLSQYGECDMVVDGLEAIDAYMMAMKEESSYDLICLDIMMPKVDGVKALKAIRDLEAQKNVPVENRAKIIMTTALSEAKFVQKAFEYGCEAYASKPIDTAKLTEVLEKLGLITNKKHQN</sequence>
<evidence type="ECO:0000259" key="4">
    <source>
        <dbReference type="PROSITE" id="PS50110"/>
    </source>
</evidence>
<dbReference type="Proteomes" id="UP000095255">
    <property type="component" value="Unassembled WGS sequence"/>
</dbReference>
<keyword evidence="6" id="KW-1185">Reference proteome</keyword>
<evidence type="ECO:0000256" key="3">
    <source>
        <dbReference type="PROSITE-ProRule" id="PRU00169"/>
    </source>
</evidence>
<feature type="modified residue" description="4-aspartylphosphate" evidence="3">
    <location>
        <position position="55"/>
    </location>
</feature>
<keyword evidence="2" id="KW-0902">Two-component regulatory system</keyword>
<dbReference type="GO" id="GO:0016301">
    <property type="term" value="F:kinase activity"/>
    <property type="evidence" value="ECO:0007669"/>
    <property type="project" value="UniProtKB-KW"/>
</dbReference>
<evidence type="ECO:0000313" key="5">
    <source>
        <dbReference type="EMBL" id="OEH84873.1"/>
    </source>
</evidence>
<comment type="caution">
    <text evidence="5">The sequence shown here is derived from an EMBL/GenBank/DDBJ whole genome shotgun (WGS) entry which is preliminary data.</text>
</comment>
<keyword evidence="5" id="KW-0418">Kinase</keyword>
<dbReference type="GO" id="GO:0000160">
    <property type="term" value="P:phosphorelay signal transduction system"/>
    <property type="evidence" value="ECO:0007669"/>
    <property type="project" value="UniProtKB-KW"/>
</dbReference>
<dbReference type="RefSeq" id="WP_069702608.1">
    <property type="nucleotide sequence ID" value="NZ_MJAT01000035.1"/>
</dbReference>
<dbReference type="SMART" id="SM00448">
    <property type="entry name" value="REC"/>
    <property type="match status" value="1"/>
</dbReference>
<dbReference type="STRING" id="1390249.BHU72_06675"/>
<dbReference type="Pfam" id="PF00072">
    <property type="entry name" value="Response_reg"/>
    <property type="match status" value="1"/>
</dbReference>
<evidence type="ECO:0000256" key="1">
    <source>
        <dbReference type="ARBA" id="ARBA00022553"/>
    </source>
</evidence>
<dbReference type="InterPro" id="IPR001789">
    <property type="entry name" value="Sig_transdc_resp-reg_receiver"/>
</dbReference>
<keyword evidence="5" id="KW-0808">Transferase</keyword>
<dbReference type="PANTHER" id="PTHR45339:SF1">
    <property type="entry name" value="HYBRID SIGNAL TRANSDUCTION HISTIDINE KINASE J"/>
    <property type="match status" value="1"/>
</dbReference>